<gene>
    <name evidence="1" type="ORF">CR201_G0019142</name>
</gene>
<name>A0A2J8VGD9_PONAB</name>
<sequence>TPLTTQQCGADPQRGRPREVCSGMEAAAAASCYGRHLPGTPLPTGHR</sequence>
<dbReference type="AlphaFoldDB" id="A0A2J8VGD9"/>
<proteinExistence type="predicted"/>
<organism evidence="1">
    <name type="scientific">Pongo abelii</name>
    <name type="common">Sumatran orangutan</name>
    <name type="synonym">Pongo pygmaeus abelii</name>
    <dbReference type="NCBI Taxonomy" id="9601"/>
    <lineage>
        <taxon>Eukaryota</taxon>
        <taxon>Metazoa</taxon>
        <taxon>Chordata</taxon>
        <taxon>Craniata</taxon>
        <taxon>Vertebrata</taxon>
        <taxon>Euteleostomi</taxon>
        <taxon>Mammalia</taxon>
        <taxon>Eutheria</taxon>
        <taxon>Euarchontoglires</taxon>
        <taxon>Primates</taxon>
        <taxon>Haplorrhini</taxon>
        <taxon>Catarrhini</taxon>
        <taxon>Hominidae</taxon>
        <taxon>Pongo</taxon>
    </lineage>
</organism>
<dbReference type="EMBL" id="NDHI03003420">
    <property type="protein sequence ID" value="PNJ56591.1"/>
    <property type="molecule type" value="Genomic_DNA"/>
</dbReference>
<evidence type="ECO:0000313" key="1">
    <source>
        <dbReference type="EMBL" id="PNJ56591.1"/>
    </source>
</evidence>
<reference evidence="1" key="1">
    <citation type="submission" date="2017-12" db="EMBL/GenBank/DDBJ databases">
        <title>High-resolution comparative analysis of great ape genomes.</title>
        <authorList>
            <person name="Pollen A."/>
            <person name="Hastie A."/>
            <person name="Hormozdiari F."/>
            <person name="Dougherty M."/>
            <person name="Liu R."/>
            <person name="Chaisson M."/>
            <person name="Hoppe E."/>
            <person name="Hill C."/>
            <person name="Pang A."/>
            <person name="Hillier L."/>
            <person name="Baker C."/>
            <person name="Armstrong J."/>
            <person name="Shendure J."/>
            <person name="Paten B."/>
            <person name="Wilson R."/>
            <person name="Chao H."/>
            <person name="Schneider V."/>
            <person name="Ventura M."/>
            <person name="Kronenberg Z."/>
            <person name="Murali S."/>
            <person name="Gordon D."/>
            <person name="Cantsilieris S."/>
            <person name="Munson K."/>
            <person name="Nelson B."/>
            <person name="Raja A."/>
            <person name="Underwood J."/>
            <person name="Diekhans M."/>
            <person name="Fiddes I."/>
            <person name="Haussler D."/>
            <person name="Eichler E."/>
        </authorList>
    </citation>
    <scope>NUCLEOTIDE SEQUENCE [LARGE SCALE GENOMIC DNA]</scope>
    <source>
        <strain evidence="1">Susie</strain>
    </source>
</reference>
<protein>
    <submittedName>
        <fullName evidence="1">PKLR isoform 3</fullName>
    </submittedName>
</protein>
<feature type="non-terminal residue" evidence="1">
    <location>
        <position position="1"/>
    </location>
</feature>
<comment type="caution">
    <text evidence="1">The sequence shown here is derived from an EMBL/GenBank/DDBJ whole genome shotgun (WGS) entry which is preliminary data.</text>
</comment>
<accession>A0A2J8VGD9</accession>
<feature type="non-terminal residue" evidence="1">
    <location>
        <position position="47"/>
    </location>
</feature>